<keyword evidence="1" id="KW-0472">Membrane</keyword>
<name>A0A917HZZ7_9FLAO</name>
<keyword evidence="1" id="KW-1133">Transmembrane helix</keyword>
<dbReference type="AlphaFoldDB" id="A0A917HZZ7"/>
<dbReference type="EMBL" id="BMJW01000002">
    <property type="protein sequence ID" value="GGG98651.1"/>
    <property type="molecule type" value="Genomic_DNA"/>
</dbReference>
<organism evidence="2 3">
    <name type="scientific">Polaribacter pacificus</name>
    <dbReference type="NCBI Taxonomy" id="1775173"/>
    <lineage>
        <taxon>Bacteria</taxon>
        <taxon>Pseudomonadati</taxon>
        <taxon>Bacteroidota</taxon>
        <taxon>Flavobacteriia</taxon>
        <taxon>Flavobacteriales</taxon>
        <taxon>Flavobacteriaceae</taxon>
    </lineage>
</organism>
<feature type="transmembrane region" description="Helical" evidence="1">
    <location>
        <begin position="50"/>
        <end position="69"/>
    </location>
</feature>
<evidence type="ECO:0000313" key="2">
    <source>
        <dbReference type="EMBL" id="GGG98651.1"/>
    </source>
</evidence>
<keyword evidence="1" id="KW-0812">Transmembrane</keyword>
<reference evidence="2" key="2">
    <citation type="submission" date="2020-09" db="EMBL/GenBank/DDBJ databases">
        <authorList>
            <person name="Sun Q."/>
            <person name="Zhou Y."/>
        </authorList>
    </citation>
    <scope>NUCLEOTIDE SEQUENCE</scope>
    <source>
        <strain evidence="2">CGMCC 1.15763</strain>
    </source>
</reference>
<sequence length="110" mass="12550">MNIEENHPDFDKLMAKSKLDLPFTDFEDVVMQQIAEKAIQKSSTSKALKLSRFFFIVGSVFGIAISILISELQAPLLGLNSNVIALIFQITFATLFFTQIEHYFTFKKRL</sequence>
<dbReference type="RefSeq" id="WP_188598807.1">
    <property type="nucleotide sequence ID" value="NZ_BMJW01000002.1"/>
</dbReference>
<evidence type="ECO:0000313" key="3">
    <source>
        <dbReference type="Proteomes" id="UP000633278"/>
    </source>
</evidence>
<dbReference type="Proteomes" id="UP000633278">
    <property type="component" value="Unassembled WGS sequence"/>
</dbReference>
<proteinExistence type="predicted"/>
<comment type="caution">
    <text evidence="2">The sequence shown here is derived from an EMBL/GenBank/DDBJ whole genome shotgun (WGS) entry which is preliminary data.</text>
</comment>
<gene>
    <name evidence="2" type="ORF">GCM10011416_16070</name>
</gene>
<accession>A0A917HZZ7</accession>
<protein>
    <submittedName>
        <fullName evidence="2">Uncharacterized protein</fullName>
    </submittedName>
</protein>
<feature type="transmembrane region" description="Helical" evidence="1">
    <location>
        <begin position="81"/>
        <end position="100"/>
    </location>
</feature>
<reference evidence="2" key="1">
    <citation type="journal article" date="2014" name="Int. J. Syst. Evol. Microbiol.">
        <title>Complete genome sequence of Corynebacterium casei LMG S-19264T (=DSM 44701T), isolated from a smear-ripened cheese.</title>
        <authorList>
            <consortium name="US DOE Joint Genome Institute (JGI-PGF)"/>
            <person name="Walter F."/>
            <person name="Albersmeier A."/>
            <person name="Kalinowski J."/>
            <person name="Ruckert C."/>
        </authorList>
    </citation>
    <scope>NUCLEOTIDE SEQUENCE</scope>
    <source>
        <strain evidence="2">CGMCC 1.15763</strain>
    </source>
</reference>
<evidence type="ECO:0000256" key="1">
    <source>
        <dbReference type="SAM" id="Phobius"/>
    </source>
</evidence>
<keyword evidence="3" id="KW-1185">Reference proteome</keyword>